<evidence type="ECO:0000256" key="1">
    <source>
        <dbReference type="SAM" id="Phobius"/>
    </source>
</evidence>
<keyword evidence="3" id="KW-1185">Reference proteome</keyword>
<organism evidence="2 3">
    <name type="scientific">Brumicola pallidula DSM 14239 = ACAM 615</name>
    <dbReference type="NCBI Taxonomy" id="1121922"/>
    <lineage>
        <taxon>Bacteria</taxon>
        <taxon>Pseudomonadati</taxon>
        <taxon>Pseudomonadota</taxon>
        <taxon>Gammaproteobacteria</taxon>
        <taxon>Alteromonadales</taxon>
        <taxon>Alteromonadaceae</taxon>
        <taxon>Brumicola</taxon>
    </lineage>
</organism>
<accession>K6ZGH5</accession>
<protein>
    <submittedName>
        <fullName evidence="2">Uncharacterized protein</fullName>
    </submittedName>
</protein>
<dbReference type="EMBL" id="BAEQ01000018">
    <property type="protein sequence ID" value="GAC28028.1"/>
    <property type="molecule type" value="Genomic_DNA"/>
</dbReference>
<feature type="transmembrane region" description="Helical" evidence="1">
    <location>
        <begin position="40"/>
        <end position="60"/>
    </location>
</feature>
<dbReference type="OrthoDB" id="9892589at2"/>
<comment type="caution">
    <text evidence="2">The sequence shown here is derived from an EMBL/GenBank/DDBJ whole genome shotgun (WGS) entry which is preliminary data.</text>
</comment>
<keyword evidence="1" id="KW-1133">Transmembrane helix</keyword>
<reference evidence="3" key="1">
    <citation type="journal article" date="2014" name="Environ. Microbiol.">
        <title>Comparative genomics of the marine bacterial genus Glaciecola reveals the high degree of genomic diversity and genomic characteristic for cold adaptation.</title>
        <authorList>
            <person name="Qin Q.L."/>
            <person name="Xie B.B."/>
            <person name="Yu Y."/>
            <person name="Shu Y.L."/>
            <person name="Rong J.C."/>
            <person name="Zhang Y.J."/>
            <person name="Zhao D.L."/>
            <person name="Chen X.L."/>
            <person name="Zhang X.Y."/>
            <person name="Chen B."/>
            <person name="Zhou B.C."/>
            <person name="Zhang Y.Z."/>
        </authorList>
    </citation>
    <scope>NUCLEOTIDE SEQUENCE [LARGE SCALE GENOMIC DNA]</scope>
    <source>
        <strain evidence="3">ACAM 615</strain>
    </source>
</reference>
<feature type="transmembrane region" description="Helical" evidence="1">
    <location>
        <begin position="12"/>
        <end position="34"/>
    </location>
</feature>
<dbReference type="AlphaFoldDB" id="K6ZGH5"/>
<name>K6ZGH5_9ALTE</name>
<keyword evidence="1" id="KW-0812">Transmembrane</keyword>
<keyword evidence="1" id="KW-0472">Membrane</keyword>
<evidence type="ECO:0000313" key="2">
    <source>
        <dbReference type="EMBL" id="GAC28028.1"/>
    </source>
</evidence>
<sequence length="66" mass="7566">MTLLTTRNLTRALVLCLALFYLTIISEFFDFNILNRLPSVNIGAVIVTCALGVFWLVFSIRARHRH</sequence>
<evidence type="ECO:0000313" key="3">
    <source>
        <dbReference type="Proteomes" id="UP000006251"/>
    </source>
</evidence>
<proteinExistence type="predicted"/>
<gene>
    <name evidence="2" type="ORF">GPAL_1150</name>
</gene>
<dbReference type="Proteomes" id="UP000006251">
    <property type="component" value="Unassembled WGS sequence"/>
</dbReference>
<dbReference type="RefSeq" id="WP_006009886.1">
    <property type="nucleotide sequence ID" value="NZ_BAEQ01000018.1"/>
</dbReference>